<keyword evidence="5 7" id="KW-1133">Transmembrane helix</keyword>
<keyword evidence="6 7" id="KW-0472">Membrane</keyword>
<keyword evidence="3" id="KW-1003">Cell membrane</keyword>
<comment type="similarity">
    <text evidence="2">Belongs to the DoxX family.</text>
</comment>
<feature type="transmembrane region" description="Helical" evidence="7">
    <location>
        <begin position="26"/>
        <end position="47"/>
    </location>
</feature>
<feature type="transmembrane region" description="Helical" evidence="7">
    <location>
        <begin position="122"/>
        <end position="141"/>
    </location>
</feature>
<proteinExistence type="inferred from homology"/>
<keyword evidence="9" id="KW-1185">Reference proteome</keyword>
<feature type="transmembrane region" description="Helical" evidence="7">
    <location>
        <begin position="88"/>
        <end position="110"/>
    </location>
</feature>
<evidence type="ECO:0000256" key="1">
    <source>
        <dbReference type="ARBA" id="ARBA00004651"/>
    </source>
</evidence>
<gene>
    <name evidence="8" type="ORF">HOP51_16240</name>
</gene>
<feature type="transmembrane region" description="Helical" evidence="7">
    <location>
        <begin position="59"/>
        <end position="81"/>
    </location>
</feature>
<evidence type="ECO:0000256" key="3">
    <source>
        <dbReference type="ARBA" id="ARBA00022475"/>
    </source>
</evidence>
<dbReference type="Proteomes" id="UP001320122">
    <property type="component" value="Unassembled WGS sequence"/>
</dbReference>
<dbReference type="RefSeq" id="WP_234274973.1">
    <property type="nucleotide sequence ID" value="NZ_JABFTT010000013.1"/>
</dbReference>
<keyword evidence="4 7" id="KW-0812">Transmembrane</keyword>
<accession>A0ABS9AIV2</accession>
<evidence type="ECO:0000256" key="6">
    <source>
        <dbReference type="ARBA" id="ARBA00023136"/>
    </source>
</evidence>
<evidence type="ECO:0000256" key="2">
    <source>
        <dbReference type="ARBA" id="ARBA00006679"/>
    </source>
</evidence>
<dbReference type="EMBL" id="JABFTT010000013">
    <property type="protein sequence ID" value="MCE8021646.1"/>
    <property type="molecule type" value="Genomic_DNA"/>
</dbReference>
<evidence type="ECO:0000256" key="4">
    <source>
        <dbReference type="ARBA" id="ARBA00022692"/>
    </source>
</evidence>
<name>A0ABS9AIV2_9GAMM</name>
<dbReference type="Pfam" id="PF07681">
    <property type="entry name" value="DoxX"/>
    <property type="match status" value="1"/>
</dbReference>
<dbReference type="InterPro" id="IPR051907">
    <property type="entry name" value="DoxX-like_oxidoreductase"/>
</dbReference>
<protein>
    <submittedName>
        <fullName evidence="8">DoxX family protein</fullName>
    </submittedName>
</protein>
<dbReference type="InterPro" id="IPR032808">
    <property type="entry name" value="DoxX"/>
</dbReference>
<comment type="caution">
    <text evidence="8">The sequence shown here is derived from an EMBL/GenBank/DDBJ whole genome shotgun (WGS) entry which is preliminary data.</text>
</comment>
<comment type="subcellular location">
    <subcellularLocation>
        <location evidence="1">Cell membrane</location>
        <topology evidence="1">Multi-pass membrane protein</topology>
    </subcellularLocation>
</comment>
<evidence type="ECO:0000256" key="7">
    <source>
        <dbReference type="SAM" id="Phobius"/>
    </source>
</evidence>
<reference evidence="8 9" key="1">
    <citation type="journal article" date="2021" name="Front. Microbiol.">
        <title>Aerobic Denitrification and Heterotrophic Sulfur Oxidation in the Genus Halomonas Revealed by Six Novel Species Characterizations and Genome-Based Analysis.</title>
        <authorList>
            <person name="Wang L."/>
            <person name="Shao Z."/>
        </authorList>
    </citation>
    <scope>NUCLEOTIDE SEQUENCE [LARGE SCALE GENOMIC DNA]</scope>
    <source>
        <strain evidence="8 9">MCCC 1A11036</strain>
    </source>
</reference>
<evidence type="ECO:0000313" key="8">
    <source>
        <dbReference type="EMBL" id="MCE8021646.1"/>
    </source>
</evidence>
<organism evidence="8 9">
    <name type="scientific">Billgrantia zhangzhouensis</name>
    <dbReference type="NCBI Taxonomy" id="2733481"/>
    <lineage>
        <taxon>Bacteria</taxon>
        <taxon>Pseudomonadati</taxon>
        <taxon>Pseudomonadota</taxon>
        <taxon>Gammaproteobacteria</taxon>
        <taxon>Oceanospirillales</taxon>
        <taxon>Halomonadaceae</taxon>
        <taxon>Billgrantia</taxon>
    </lineage>
</organism>
<dbReference type="PANTHER" id="PTHR33452:SF1">
    <property type="entry name" value="INNER MEMBRANE PROTEIN YPHA-RELATED"/>
    <property type="match status" value="1"/>
</dbReference>
<sequence length="146" mass="15274">MPTTATPIAASLPHAAQTQSQAHATALLRVSLGVMALAHGLLKVFVFTVPGTVGYFESLGLPGFIAYLTILAEVGGGLALMLGIYTRWVSLALVPILLGAAWVHIGNGWVFSNPGGGWEFPVFWIIALLVQAGLGSGSFIVSRRFA</sequence>
<evidence type="ECO:0000313" key="9">
    <source>
        <dbReference type="Proteomes" id="UP001320122"/>
    </source>
</evidence>
<dbReference type="PANTHER" id="PTHR33452">
    <property type="entry name" value="OXIDOREDUCTASE CATD-RELATED"/>
    <property type="match status" value="1"/>
</dbReference>
<evidence type="ECO:0000256" key="5">
    <source>
        <dbReference type="ARBA" id="ARBA00022989"/>
    </source>
</evidence>